<dbReference type="Proteomes" id="UP000218267">
    <property type="component" value="Chromosome"/>
</dbReference>
<feature type="transmembrane region" description="Helical" evidence="6">
    <location>
        <begin position="53"/>
        <end position="78"/>
    </location>
</feature>
<keyword evidence="3 6" id="KW-0812">Transmembrane</keyword>
<proteinExistence type="predicted"/>
<dbReference type="PANTHER" id="PTHR33529:SF6">
    <property type="entry name" value="YJGP_YJGQ FAMILY PERMEASE"/>
    <property type="match status" value="1"/>
</dbReference>
<feature type="transmembrane region" description="Helical" evidence="6">
    <location>
        <begin position="434"/>
        <end position="453"/>
    </location>
</feature>
<dbReference type="PANTHER" id="PTHR33529">
    <property type="entry name" value="SLR0882 PROTEIN-RELATED"/>
    <property type="match status" value="1"/>
</dbReference>
<keyword evidence="4 6" id="KW-1133">Transmembrane helix</keyword>
<evidence type="ECO:0000313" key="8">
    <source>
        <dbReference type="Proteomes" id="UP000218267"/>
    </source>
</evidence>
<feature type="transmembrane region" description="Helical" evidence="6">
    <location>
        <begin position="403"/>
        <end position="422"/>
    </location>
</feature>
<feature type="transmembrane region" description="Helical" evidence="6">
    <location>
        <begin position="12"/>
        <end position="33"/>
    </location>
</feature>
<evidence type="ECO:0000256" key="6">
    <source>
        <dbReference type="SAM" id="Phobius"/>
    </source>
</evidence>
<dbReference type="KEGG" id="mbas:ALGA_0880"/>
<protein>
    <submittedName>
        <fullName evidence="7">Permease</fullName>
    </submittedName>
</protein>
<feature type="transmembrane region" description="Helical" evidence="6">
    <location>
        <begin position="99"/>
        <end position="117"/>
    </location>
</feature>
<keyword evidence="8" id="KW-1185">Reference proteome</keyword>
<dbReference type="EMBL" id="AP018042">
    <property type="protein sequence ID" value="BAX79267.1"/>
    <property type="molecule type" value="Genomic_DNA"/>
</dbReference>
<keyword evidence="5 6" id="KW-0472">Membrane</keyword>
<dbReference type="GO" id="GO:0043190">
    <property type="term" value="C:ATP-binding cassette (ABC) transporter complex"/>
    <property type="evidence" value="ECO:0007669"/>
    <property type="project" value="TreeGrafter"/>
</dbReference>
<name>A0A1Y1CFX0_9BACT</name>
<evidence type="ECO:0000313" key="7">
    <source>
        <dbReference type="EMBL" id="BAX79267.1"/>
    </source>
</evidence>
<keyword evidence="2" id="KW-1003">Cell membrane</keyword>
<evidence type="ECO:0000256" key="5">
    <source>
        <dbReference type="ARBA" id="ARBA00023136"/>
    </source>
</evidence>
<organism evidence="7 8">
    <name type="scientific">Labilibaculum antarcticum</name>
    <dbReference type="NCBI Taxonomy" id="1717717"/>
    <lineage>
        <taxon>Bacteria</taxon>
        <taxon>Pseudomonadati</taxon>
        <taxon>Bacteroidota</taxon>
        <taxon>Bacteroidia</taxon>
        <taxon>Marinilabiliales</taxon>
        <taxon>Marinifilaceae</taxon>
        <taxon>Labilibaculum</taxon>
    </lineage>
</organism>
<evidence type="ECO:0000256" key="2">
    <source>
        <dbReference type="ARBA" id="ARBA00022475"/>
    </source>
</evidence>
<dbReference type="RefSeq" id="WP_096428189.1">
    <property type="nucleotide sequence ID" value="NZ_AP018042.1"/>
</dbReference>
<dbReference type="GO" id="GO:0015920">
    <property type="term" value="P:lipopolysaccharide transport"/>
    <property type="evidence" value="ECO:0007669"/>
    <property type="project" value="TreeGrafter"/>
</dbReference>
<reference evidence="7 8" key="1">
    <citation type="journal article" date="2018" name="Mar. Genomics">
        <title>Complete genome sequence of Marinifilaceae bacterium strain SPP2, isolated from the Antarctic marine sediment.</title>
        <authorList>
            <person name="Watanabe M."/>
            <person name="Kojima H."/>
            <person name="Fukui M."/>
        </authorList>
    </citation>
    <scope>NUCLEOTIDE SEQUENCE [LARGE SCALE GENOMIC DNA]</scope>
    <source>
        <strain evidence="7 8">SPP2</strain>
    </source>
</reference>
<comment type="subcellular location">
    <subcellularLocation>
        <location evidence="1">Cell membrane</location>
        <topology evidence="1">Multi-pass membrane protein</topology>
    </subcellularLocation>
</comment>
<evidence type="ECO:0000256" key="4">
    <source>
        <dbReference type="ARBA" id="ARBA00022989"/>
    </source>
</evidence>
<feature type="transmembrane region" description="Helical" evidence="6">
    <location>
        <begin position="376"/>
        <end position="396"/>
    </location>
</feature>
<dbReference type="InterPro" id="IPR005495">
    <property type="entry name" value="LptG/LptF_permease"/>
</dbReference>
<dbReference type="Pfam" id="PF03739">
    <property type="entry name" value="LptF_LptG"/>
    <property type="match status" value="1"/>
</dbReference>
<accession>A0A1Y1CFX0</accession>
<dbReference type="AlphaFoldDB" id="A0A1Y1CFX0"/>
<dbReference type="OrthoDB" id="1096108at2"/>
<reference evidence="8" key="2">
    <citation type="journal article" date="2020" name="Antonie Van Leeuwenhoek">
        <title>Labilibaculum antarcticum sp. nov., a novel facultative anaerobic, psychrotorelant bacterium isolated from marine sediment of Antarctica.</title>
        <authorList>
            <person name="Watanabe M."/>
            <person name="Kojima H."/>
            <person name="Fukui M."/>
        </authorList>
    </citation>
    <scope>NUCLEOTIDE SEQUENCE [LARGE SCALE GENOMIC DNA]</scope>
    <source>
        <strain evidence="8">SPP2</strain>
    </source>
</reference>
<gene>
    <name evidence="7" type="ORF">ALGA_0880</name>
</gene>
<sequence>MKRLHSFILKSFLGPLAFTFFICMFVLLMQFLWRYIDELVGKGLEWTIIAEFLFYVSATLVPMALPLAILLASIMTFGNMGENYELTAMKAAGISLQRIMKPLIILIILISLGAFYFSNYIMPVASLKTTTLLIDIKKQNPELILKEGIFTNDLPKFSVKVGEIDKNTGMMYNLLIYDHRENLGNTDVTIADSGTMVTSKDKLTLNLTLYSGNIYQEVKQKPRNRNKNHPSRRIKFQVFKQNISLPGTDLKRSDENRYKNSYRMLNLKQLDQQEDTLKFKLDEDKHIFAKSLSSKYFQKEPRNLLQDSVKSVLVKQKILDADSLFSNLSLLKRQTTISYALDKGRKTRETISRKNNELSAQVKWQRKFTNEWHRKFTLPFACFIFFFIGAPLGAIIRKGGLGMPVIVSILFFIIYYIISMTAERFSKELVIEPVWGMWMSSLVVLPLGIILTYKATTDSSVFNIENYIDFFKKINPLNLFKKKDA</sequence>
<evidence type="ECO:0000256" key="3">
    <source>
        <dbReference type="ARBA" id="ARBA00022692"/>
    </source>
</evidence>
<evidence type="ECO:0000256" key="1">
    <source>
        <dbReference type="ARBA" id="ARBA00004651"/>
    </source>
</evidence>